<protein>
    <recommendedName>
        <fullName evidence="1">YfkB-like domain-containing protein</fullName>
    </recommendedName>
</protein>
<evidence type="ECO:0000313" key="2">
    <source>
        <dbReference type="EMBL" id="MBR8644551.1"/>
    </source>
</evidence>
<dbReference type="EMBL" id="JAGTPW010000011">
    <property type="protein sequence ID" value="MBR8644551.1"/>
    <property type="molecule type" value="Genomic_DNA"/>
</dbReference>
<evidence type="ECO:0000313" key="3">
    <source>
        <dbReference type="Proteomes" id="UP000680045"/>
    </source>
</evidence>
<gene>
    <name evidence="2" type="ORF">KEH51_08405</name>
</gene>
<proteinExistence type="predicted"/>
<accession>A0A941J7C3</accession>
<sequence>MTVEHQYFHRGSYRDRFWDAPTLGNIKDQPLTKSYETWMNSKLANELNCHCPAVKCLGPNVLVKNAYYPKEDFRIRKSTI</sequence>
<organism evidence="2 3">
    <name type="scientific">Peribacillus frigoritolerans</name>
    <dbReference type="NCBI Taxonomy" id="450367"/>
    <lineage>
        <taxon>Bacteria</taxon>
        <taxon>Bacillati</taxon>
        <taxon>Bacillota</taxon>
        <taxon>Bacilli</taxon>
        <taxon>Bacillales</taxon>
        <taxon>Bacillaceae</taxon>
        <taxon>Peribacillus</taxon>
    </lineage>
</organism>
<dbReference type="Proteomes" id="UP000680045">
    <property type="component" value="Unassembled WGS sequence"/>
</dbReference>
<evidence type="ECO:0000259" key="1">
    <source>
        <dbReference type="Pfam" id="PF08756"/>
    </source>
</evidence>
<reference evidence="2" key="1">
    <citation type="submission" date="2021-04" db="EMBL/GenBank/DDBJ databases">
        <title>Whole genome sequencing of Enterococci isolates from hospitalized patients.</title>
        <authorList>
            <person name="Ogoti B.M."/>
            <person name="Onyambu F.G."/>
        </authorList>
    </citation>
    <scope>NUCLEOTIDE SEQUENCE</scope>
    <source>
        <strain evidence="2">242</strain>
    </source>
</reference>
<dbReference type="InterPro" id="IPR014866">
    <property type="entry name" value="YfkB"/>
</dbReference>
<dbReference type="AlphaFoldDB" id="A0A941J7C3"/>
<name>A0A941J7C3_9BACI</name>
<feature type="domain" description="YfkB-like" evidence="1">
    <location>
        <begin position="17"/>
        <end position="77"/>
    </location>
</feature>
<comment type="caution">
    <text evidence="2">The sequence shown here is derived from an EMBL/GenBank/DDBJ whole genome shotgun (WGS) entry which is preliminary data.</text>
</comment>
<dbReference type="Pfam" id="PF08756">
    <property type="entry name" value="YfkB"/>
    <property type="match status" value="1"/>
</dbReference>